<feature type="domain" description="Outer membrane protein beta-barrel" evidence="1">
    <location>
        <begin position="25"/>
        <end position="196"/>
    </location>
</feature>
<dbReference type="AlphaFoldDB" id="A0A5J4PSU1"/>
<gene>
    <name evidence="2" type="ORF">EZS27_037115</name>
</gene>
<evidence type="ECO:0000259" key="1">
    <source>
        <dbReference type="Pfam" id="PF13568"/>
    </source>
</evidence>
<evidence type="ECO:0000313" key="2">
    <source>
        <dbReference type="EMBL" id="KAA6311838.1"/>
    </source>
</evidence>
<sequence>MKKNAFILKTLFAGCFCFFTVFVSNAQTEVKFGVKAGFNTSKISGTKDLFKGLNGITGRSSYVVSKYVPRFHNGVVSQIGFSEHFFLQPELLYSFQGYREEGVIDMGTYRSSVDQDYDFHYLQLPIYAGYKVNTSQYISILFGAGPYFAYAFSGSDNTFGDGSLKRFDFGLTAMGGIQYKKLQFTIGYDLGLTDMMDVNGWKTAKDIYGLSSICNRNFKISVAYFF</sequence>
<dbReference type="Pfam" id="PF13568">
    <property type="entry name" value="OMP_b-brl_2"/>
    <property type="match status" value="1"/>
</dbReference>
<dbReference type="EMBL" id="SNRY01006771">
    <property type="protein sequence ID" value="KAA6311838.1"/>
    <property type="molecule type" value="Genomic_DNA"/>
</dbReference>
<accession>A0A5J4PSU1</accession>
<name>A0A5J4PSU1_9ZZZZ</name>
<comment type="caution">
    <text evidence="2">The sequence shown here is derived from an EMBL/GenBank/DDBJ whole genome shotgun (WGS) entry which is preliminary data.</text>
</comment>
<dbReference type="InterPro" id="IPR025665">
    <property type="entry name" value="Beta-barrel_OMP_2"/>
</dbReference>
<reference evidence="2" key="1">
    <citation type="submission" date="2019-03" db="EMBL/GenBank/DDBJ databases">
        <title>Single cell metagenomics reveals metabolic interactions within the superorganism composed of flagellate Streblomastix strix and complex community of Bacteroidetes bacteria on its surface.</title>
        <authorList>
            <person name="Treitli S.C."/>
            <person name="Kolisko M."/>
            <person name="Husnik F."/>
            <person name="Keeling P."/>
            <person name="Hampl V."/>
        </authorList>
    </citation>
    <scope>NUCLEOTIDE SEQUENCE</scope>
    <source>
        <strain evidence="2">STM</strain>
    </source>
</reference>
<proteinExistence type="predicted"/>
<organism evidence="2">
    <name type="scientific">termite gut metagenome</name>
    <dbReference type="NCBI Taxonomy" id="433724"/>
    <lineage>
        <taxon>unclassified sequences</taxon>
        <taxon>metagenomes</taxon>
        <taxon>organismal metagenomes</taxon>
    </lineage>
</organism>
<protein>
    <recommendedName>
        <fullName evidence="1">Outer membrane protein beta-barrel domain-containing protein</fullName>
    </recommendedName>
</protein>